<comment type="caution">
    <text evidence="3">The sequence shown here is derived from an EMBL/GenBank/DDBJ whole genome shotgun (WGS) entry which is preliminary data.</text>
</comment>
<evidence type="ECO:0000259" key="2">
    <source>
        <dbReference type="Pfam" id="PF13635"/>
    </source>
</evidence>
<feature type="domain" description="AAA" evidence="1">
    <location>
        <begin position="21"/>
        <end position="155"/>
    </location>
</feature>
<evidence type="ECO:0000259" key="1">
    <source>
        <dbReference type="Pfam" id="PF13173"/>
    </source>
</evidence>
<proteinExistence type="predicted"/>
<organism evidence="3 4">
    <name type="scientific">Slackia isoflavoniconvertens</name>
    <dbReference type="NCBI Taxonomy" id="572010"/>
    <lineage>
        <taxon>Bacteria</taxon>
        <taxon>Bacillati</taxon>
        <taxon>Actinomycetota</taxon>
        <taxon>Coriobacteriia</taxon>
        <taxon>Eggerthellales</taxon>
        <taxon>Eggerthellaceae</taxon>
        <taxon>Slackia</taxon>
    </lineage>
</organism>
<dbReference type="PANTHER" id="PTHR33295:SF7">
    <property type="entry name" value="ATPASE"/>
    <property type="match status" value="1"/>
</dbReference>
<dbReference type="InterPro" id="IPR025420">
    <property type="entry name" value="DUF4143"/>
</dbReference>
<dbReference type="EMBL" id="PPTO01000009">
    <property type="protein sequence ID" value="RDB58165.1"/>
    <property type="molecule type" value="Genomic_DNA"/>
</dbReference>
<dbReference type="InterPro" id="IPR027417">
    <property type="entry name" value="P-loop_NTPase"/>
</dbReference>
<dbReference type="Proteomes" id="UP000253975">
    <property type="component" value="Unassembled WGS sequence"/>
</dbReference>
<evidence type="ECO:0000313" key="3">
    <source>
        <dbReference type="EMBL" id="RDB58165.1"/>
    </source>
</evidence>
<protein>
    <submittedName>
        <fullName evidence="3">AAA family ATPase</fullName>
    </submittedName>
</protein>
<dbReference type="InterPro" id="IPR041682">
    <property type="entry name" value="AAA_14"/>
</dbReference>
<dbReference type="Pfam" id="PF13635">
    <property type="entry name" value="DUF4143"/>
    <property type="match status" value="1"/>
</dbReference>
<sequence>MTYLRRKIDAFLEQWKSDSGKKPLVVKGSRQVGKTESIRRFGFANYDSVIEINFVEEPKYKSIIEDGYSAASIVRNISLLDPAKRFVEGRTLLFFDELQEFPEIATALKFFKQDARFDVICSGSMLGINYQRIESNSVGHKTDFEMRSLDFEEFLWAKGYDDSIVDEMLTHLIEARPFTNVQHKALMDVFLDYCALGGMPDVVRSYIDRNTFEGSLQTQRQLVLDYREDIQKYAEGLDKGRILNVFNHIPAQLAKENKKFQMSKVAKNARFKDYNGCVEWLEMAGMVNVCRCLSFPELPLKGNYEENKYKLYFGDTGLFIAMLDDEASEDFRTNRNLGVYKGALYECIVGEALVKSGCPLFYYKRENSTLEEDFFVRTQSSLVPVEVKAKNGTSKSLRTLIASDSYPDIHFGLKLTSGNIGFENSIFTMPYFAAFLLKRLLGACDKGEVAWFEKGQW</sequence>
<dbReference type="PANTHER" id="PTHR33295">
    <property type="entry name" value="ATPASE"/>
    <property type="match status" value="1"/>
</dbReference>
<name>A0A369LJ63_9ACTN</name>
<gene>
    <name evidence="3" type="ORF">C1881_06240</name>
</gene>
<reference evidence="3 4" key="1">
    <citation type="journal article" date="2018" name="Elife">
        <title>Discovery and characterization of a prevalent human gut bacterial enzyme sufficient for the inactivation of a family of plant toxins.</title>
        <authorList>
            <person name="Koppel N."/>
            <person name="Bisanz J.E."/>
            <person name="Pandelia M.E."/>
            <person name="Turnbaugh P.J."/>
            <person name="Balskus E.P."/>
        </authorList>
    </citation>
    <scope>NUCLEOTIDE SEQUENCE [LARGE SCALE GENOMIC DNA]</scope>
    <source>
        <strain evidence="3 4">OB21 GAM31</strain>
    </source>
</reference>
<feature type="domain" description="DUF4143" evidence="2">
    <location>
        <begin position="228"/>
        <end position="389"/>
    </location>
</feature>
<evidence type="ECO:0000313" key="4">
    <source>
        <dbReference type="Proteomes" id="UP000253975"/>
    </source>
</evidence>
<dbReference type="SUPFAM" id="SSF52540">
    <property type="entry name" value="P-loop containing nucleoside triphosphate hydrolases"/>
    <property type="match status" value="1"/>
</dbReference>
<dbReference type="Pfam" id="PF13173">
    <property type="entry name" value="AAA_14"/>
    <property type="match status" value="1"/>
</dbReference>
<dbReference type="AlphaFoldDB" id="A0A369LJ63"/>
<dbReference type="RefSeq" id="WP_114615675.1">
    <property type="nucleotide sequence ID" value="NZ_PPTO01000009.1"/>
</dbReference>
<accession>A0A369LJ63</accession>